<dbReference type="InParanoid" id="F9XKL3"/>
<dbReference type="KEGG" id="ztr:MYCGRDRAFT_96020"/>
<gene>
    <name evidence="1" type="ORF">MYCGRDRAFT_96020</name>
</gene>
<dbReference type="GeneID" id="13398785"/>
<sequence>MDFLHQITARLTPSATPPQLAGMASSAREWGTELLRHTLNSGIVSADWMQLVNQMVLPPVTSHSEAFSICRFRVSDRNQFSSSSADPVGGKARVKRRRWRDDDLVFLDHCGNGMESSLPREAAGRPAGSGIVEHRKTNEQMSLSADLLLFAAMVESPTR</sequence>
<evidence type="ECO:0000313" key="1">
    <source>
        <dbReference type="EMBL" id="EGP84214.1"/>
    </source>
</evidence>
<dbReference type="AlphaFoldDB" id="F9XKL3"/>
<dbReference type="EMBL" id="CM001205">
    <property type="protein sequence ID" value="EGP84214.1"/>
    <property type="molecule type" value="Genomic_DNA"/>
</dbReference>
<reference evidence="1 2" key="1">
    <citation type="journal article" date="2011" name="PLoS Genet.">
        <title>Finished genome of the fungal wheat pathogen Mycosphaerella graminicola reveals dispensome structure, chromosome plasticity, and stealth pathogenesis.</title>
        <authorList>
            <person name="Goodwin S.B."/>
            <person name="Ben M'barek S."/>
            <person name="Dhillon B."/>
            <person name="Wittenberg A.H.J."/>
            <person name="Crane C.F."/>
            <person name="Hane J.K."/>
            <person name="Foster A.J."/>
            <person name="Van der Lee T.A.J."/>
            <person name="Grimwood J."/>
            <person name="Aerts A."/>
            <person name="Antoniw J."/>
            <person name="Bailey A."/>
            <person name="Bluhm B."/>
            <person name="Bowler J."/>
            <person name="Bristow J."/>
            <person name="van der Burgt A."/>
            <person name="Canto-Canche B."/>
            <person name="Churchill A.C.L."/>
            <person name="Conde-Ferraez L."/>
            <person name="Cools H.J."/>
            <person name="Coutinho P.M."/>
            <person name="Csukai M."/>
            <person name="Dehal P."/>
            <person name="De Wit P."/>
            <person name="Donzelli B."/>
            <person name="van de Geest H.C."/>
            <person name="van Ham R.C.H.J."/>
            <person name="Hammond-Kosack K.E."/>
            <person name="Henrissat B."/>
            <person name="Kilian A."/>
            <person name="Kobayashi A.K."/>
            <person name="Koopmann E."/>
            <person name="Kourmpetis Y."/>
            <person name="Kuzniar A."/>
            <person name="Lindquist E."/>
            <person name="Lombard V."/>
            <person name="Maliepaard C."/>
            <person name="Martins N."/>
            <person name="Mehrabi R."/>
            <person name="Nap J.P.H."/>
            <person name="Ponomarenko A."/>
            <person name="Rudd J.J."/>
            <person name="Salamov A."/>
            <person name="Schmutz J."/>
            <person name="Schouten H.J."/>
            <person name="Shapiro H."/>
            <person name="Stergiopoulos I."/>
            <person name="Torriani S.F.F."/>
            <person name="Tu H."/>
            <person name="de Vries R.P."/>
            <person name="Waalwijk C."/>
            <person name="Ware S.B."/>
            <person name="Wiebenga A."/>
            <person name="Zwiers L.-H."/>
            <person name="Oliver R.P."/>
            <person name="Grigoriev I.V."/>
            <person name="Kema G.H.J."/>
        </authorList>
    </citation>
    <scope>NUCLEOTIDE SEQUENCE [LARGE SCALE GENOMIC DNA]</scope>
    <source>
        <strain evidence="2">CBS 115943 / IPO323</strain>
    </source>
</reference>
<accession>F9XKL3</accession>
<organism evidence="1 2">
    <name type="scientific">Zymoseptoria tritici (strain CBS 115943 / IPO323)</name>
    <name type="common">Speckled leaf blotch fungus</name>
    <name type="synonym">Septoria tritici</name>
    <dbReference type="NCBI Taxonomy" id="336722"/>
    <lineage>
        <taxon>Eukaryota</taxon>
        <taxon>Fungi</taxon>
        <taxon>Dikarya</taxon>
        <taxon>Ascomycota</taxon>
        <taxon>Pezizomycotina</taxon>
        <taxon>Dothideomycetes</taxon>
        <taxon>Dothideomycetidae</taxon>
        <taxon>Mycosphaerellales</taxon>
        <taxon>Mycosphaerellaceae</taxon>
        <taxon>Zymoseptoria</taxon>
    </lineage>
</organism>
<keyword evidence="2" id="KW-1185">Reference proteome</keyword>
<dbReference type="RefSeq" id="XP_003849238.1">
    <property type="nucleotide sequence ID" value="XM_003849190.1"/>
</dbReference>
<evidence type="ECO:0000313" key="2">
    <source>
        <dbReference type="Proteomes" id="UP000008062"/>
    </source>
</evidence>
<dbReference type="Proteomes" id="UP000008062">
    <property type="component" value="Chromosome 10"/>
</dbReference>
<proteinExistence type="predicted"/>
<protein>
    <submittedName>
        <fullName evidence="1">Uncharacterized protein</fullName>
    </submittedName>
</protein>
<name>F9XKL3_ZYMTI</name>
<dbReference type="HOGENOM" id="CLU_1662192_0_0_1"/>